<dbReference type="AlphaFoldDB" id="A0A9W8WBW7"/>
<proteinExistence type="predicted"/>
<name>A0A9W8WBW7_9HYPO</name>
<comment type="caution">
    <text evidence="1">The sequence shown here is derived from an EMBL/GenBank/DDBJ whole genome shotgun (WGS) entry which is preliminary data.</text>
</comment>
<dbReference type="EMBL" id="JAPEUR010000130">
    <property type="protein sequence ID" value="KAJ4319071.1"/>
    <property type="molecule type" value="Genomic_DNA"/>
</dbReference>
<dbReference type="Proteomes" id="UP001140502">
    <property type="component" value="Unassembled WGS sequence"/>
</dbReference>
<sequence>MARPFAPEIRPIQYYDVYEKFNDLDGVNNGYKGRFEYGFGKEFNQAQDVAAKNRLKLNQGDALDLFVRDRGLSTLEKVWGGMQLKSQPGVAVERGALSELALRGQSLLSVQTKVINRCIDKAEDPYLDRKIRELYKKDLADLEAKRKDILGKDRDTLYDMALKGEAPDDALIQRLLLNGFKYWDSAAISKPVRRRFYEMARERQAERLKYAMERATPRARKQFQRMLDDLKTSKNSKTKDDGLMGKFLVTVGEAILDIGLEMFTDAAGSNFFVLPVIGPAPTPNPSLPETDMFEWLIKGYEKRGLTPPAYDTLKAGEAQFRNMLKAIKGWLEADVKTFWNDFQPQITESEEVTDADEGKLAAGAVDIAEQIQMLQGPEAMYSFVGSYSYRGKRPLSRLVACSVVSEALENILASVTDIDAGGVHNSNERE</sequence>
<reference evidence="1" key="1">
    <citation type="submission" date="2022-10" db="EMBL/GenBank/DDBJ databases">
        <title>Tapping the CABI collections for fungal endophytes: first genome assemblies for Collariella, Neodidymelliopsis, Ascochyta clinopodiicola, Didymella pomorum, Didymosphaeria variabile, Neocosmospora piperis and Neocucurbitaria cava.</title>
        <authorList>
            <person name="Hill R."/>
        </authorList>
    </citation>
    <scope>NUCLEOTIDE SEQUENCE</scope>
    <source>
        <strain evidence="1">IMI 366586</strain>
    </source>
</reference>
<gene>
    <name evidence="1" type="ORF">N0V84_006524</name>
</gene>
<dbReference type="OrthoDB" id="5091743at2759"/>
<protein>
    <submittedName>
        <fullName evidence="1">Uncharacterized protein</fullName>
    </submittedName>
</protein>
<keyword evidence="2" id="KW-1185">Reference proteome</keyword>
<evidence type="ECO:0000313" key="2">
    <source>
        <dbReference type="Proteomes" id="UP001140502"/>
    </source>
</evidence>
<accession>A0A9W8WBW7</accession>
<organism evidence="1 2">
    <name type="scientific">Fusarium piperis</name>
    <dbReference type="NCBI Taxonomy" id="1435070"/>
    <lineage>
        <taxon>Eukaryota</taxon>
        <taxon>Fungi</taxon>
        <taxon>Dikarya</taxon>
        <taxon>Ascomycota</taxon>
        <taxon>Pezizomycotina</taxon>
        <taxon>Sordariomycetes</taxon>
        <taxon>Hypocreomycetidae</taxon>
        <taxon>Hypocreales</taxon>
        <taxon>Nectriaceae</taxon>
        <taxon>Fusarium</taxon>
        <taxon>Fusarium solani species complex</taxon>
    </lineage>
</organism>
<evidence type="ECO:0000313" key="1">
    <source>
        <dbReference type="EMBL" id="KAJ4319071.1"/>
    </source>
</evidence>